<accession>A0ABU1K2G9</accession>
<dbReference type="InterPro" id="IPR018392">
    <property type="entry name" value="LysM"/>
</dbReference>
<feature type="chain" id="PRO_5045331177" evidence="2">
    <location>
        <begin position="19"/>
        <end position="517"/>
    </location>
</feature>
<dbReference type="Pfam" id="PF01476">
    <property type="entry name" value="LysM"/>
    <property type="match status" value="2"/>
</dbReference>
<feature type="signal peptide" evidence="2">
    <location>
        <begin position="1"/>
        <end position="18"/>
    </location>
</feature>
<dbReference type="InterPro" id="IPR008258">
    <property type="entry name" value="Transglycosylase_SLT_dom_1"/>
</dbReference>
<protein>
    <submittedName>
        <fullName evidence="4">Membrane-bound lytic murein transglycosylase D</fullName>
    </submittedName>
</protein>
<feature type="domain" description="LysM" evidence="3">
    <location>
        <begin position="470"/>
        <end position="514"/>
    </location>
</feature>
<dbReference type="Proteomes" id="UP001257659">
    <property type="component" value="Unassembled WGS sequence"/>
</dbReference>
<feature type="domain" description="LysM" evidence="3">
    <location>
        <begin position="403"/>
        <end position="446"/>
    </location>
</feature>
<gene>
    <name evidence="4" type="ORF">GGR31_000421</name>
</gene>
<comment type="similarity">
    <text evidence="1">Belongs to the transglycosylase Slt family.</text>
</comment>
<dbReference type="Gene3D" id="3.10.350.10">
    <property type="entry name" value="LysM domain"/>
    <property type="match status" value="2"/>
</dbReference>
<dbReference type="InterPro" id="IPR000189">
    <property type="entry name" value="Transglyc_AS"/>
</dbReference>
<dbReference type="InterPro" id="IPR036779">
    <property type="entry name" value="LysM_dom_sf"/>
</dbReference>
<sequence>MKKLFFLLLTLCSTFAGMAQKSLEQTQKKDSINKFLSEAKPDFKSINPAPKLVDDSLAIEFMDYQHAAKIDSLWKKELLNSDLYTKMQEALVNAALSDSVIKKEVSTDTLKARLQRMNAKTPFNIEYNSSLESVINYYLKRNRESMERLLALSYYYFPMFEQKLDQYDIPLEMKYLAIVESALNPRAKSRVGATGLWQFMFSTGKMHGLDVSSYVDERMDPVLATEAACKYLSNLYGMFNDWDLALASYNSGPGNVSKAIRRSGGNTDYWELRRYLPRETAGYVPAFIATMYIFEYADEHGFKPYKPEVTYYETDTIHIKQLLKFEQISKVTGVDEELISFLNPSYKLNIIPYLKDESYYVRLPLKATGLFVANEAEIYGYATKKLEEEKESLPRYVEADAKIRYRVRRGDYLGRIAERYGVGVSKIRHWNNLRSNNIRVGQYLTIYPRKPASQVSITSSEKSEKKPNEEYYVVRKGDSLWSISKKFPGITVQNIQKWNDISGNALKPGMKLKLSKS</sequence>
<keyword evidence="2" id="KW-0732">Signal</keyword>
<dbReference type="SMART" id="SM00257">
    <property type="entry name" value="LysM"/>
    <property type="match status" value="2"/>
</dbReference>
<dbReference type="PROSITE" id="PS51782">
    <property type="entry name" value="LYSM"/>
    <property type="match status" value="2"/>
</dbReference>
<organism evidence="4 5">
    <name type="scientific">Mesonia maritima</name>
    <dbReference type="NCBI Taxonomy" id="1793873"/>
    <lineage>
        <taxon>Bacteria</taxon>
        <taxon>Pseudomonadati</taxon>
        <taxon>Bacteroidota</taxon>
        <taxon>Flavobacteriia</taxon>
        <taxon>Flavobacteriales</taxon>
        <taxon>Flavobacteriaceae</taxon>
        <taxon>Mesonia</taxon>
    </lineage>
</organism>
<dbReference type="CDD" id="cd16894">
    <property type="entry name" value="MltD-like"/>
    <property type="match status" value="1"/>
</dbReference>
<evidence type="ECO:0000313" key="4">
    <source>
        <dbReference type="EMBL" id="MDR6299805.1"/>
    </source>
</evidence>
<dbReference type="EMBL" id="JAVDQA010000001">
    <property type="protein sequence ID" value="MDR6299805.1"/>
    <property type="molecule type" value="Genomic_DNA"/>
</dbReference>
<evidence type="ECO:0000313" key="5">
    <source>
        <dbReference type="Proteomes" id="UP001257659"/>
    </source>
</evidence>
<dbReference type="RefSeq" id="WP_309726784.1">
    <property type="nucleotide sequence ID" value="NZ_JAVDQA010000001.1"/>
</dbReference>
<dbReference type="PROSITE" id="PS00922">
    <property type="entry name" value="TRANSGLYCOSYLASE"/>
    <property type="match status" value="1"/>
</dbReference>
<dbReference type="Pfam" id="PF01464">
    <property type="entry name" value="SLT"/>
    <property type="match status" value="1"/>
</dbReference>
<reference evidence="4 5" key="1">
    <citation type="submission" date="2023-07" db="EMBL/GenBank/DDBJ databases">
        <title>Genomic Encyclopedia of Type Strains, Phase IV (KMG-IV): sequencing the most valuable type-strain genomes for metagenomic binning, comparative biology and taxonomic classification.</title>
        <authorList>
            <person name="Goeker M."/>
        </authorList>
    </citation>
    <scope>NUCLEOTIDE SEQUENCE [LARGE SCALE GENOMIC DNA]</scope>
    <source>
        <strain evidence="4 5">DSM 102814</strain>
    </source>
</reference>
<comment type="caution">
    <text evidence="4">The sequence shown here is derived from an EMBL/GenBank/DDBJ whole genome shotgun (WGS) entry which is preliminary data.</text>
</comment>
<evidence type="ECO:0000256" key="2">
    <source>
        <dbReference type="SAM" id="SignalP"/>
    </source>
</evidence>
<dbReference type="CDD" id="cd00118">
    <property type="entry name" value="LysM"/>
    <property type="match status" value="2"/>
</dbReference>
<evidence type="ECO:0000256" key="1">
    <source>
        <dbReference type="ARBA" id="ARBA00007734"/>
    </source>
</evidence>
<dbReference type="SUPFAM" id="SSF54106">
    <property type="entry name" value="LysM domain"/>
    <property type="match status" value="2"/>
</dbReference>
<evidence type="ECO:0000259" key="3">
    <source>
        <dbReference type="PROSITE" id="PS51782"/>
    </source>
</evidence>
<dbReference type="SUPFAM" id="SSF53955">
    <property type="entry name" value="Lysozyme-like"/>
    <property type="match status" value="1"/>
</dbReference>
<dbReference type="PANTHER" id="PTHR33734">
    <property type="entry name" value="LYSM DOMAIN-CONTAINING GPI-ANCHORED PROTEIN 2"/>
    <property type="match status" value="1"/>
</dbReference>
<dbReference type="InterPro" id="IPR023346">
    <property type="entry name" value="Lysozyme-like_dom_sf"/>
</dbReference>
<proteinExistence type="inferred from homology"/>
<dbReference type="Gene3D" id="1.10.530.10">
    <property type="match status" value="1"/>
</dbReference>
<name>A0ABU1K2G9_9FLAO</name>
<dbReference type="PANTHER" id="PTHR33734:SF22">
    <property type="entry name" value="MEMBRANE-BOUND LYTIC MUREIN TRANSGLYCOSYLASE D"/>
    <property type="match status" value="1"/>
</dbReference>
<keyword evidence="5" id="KW-1185">Reference proteome</keyword>